<dbReference type="AlphaFoldDB" id="A0AA39DH88"/>
<dbReference type="SUPFAM" id="SSF53756">
    <property type="entry name" value="UDP-Glycosyltransferase/glycogen phosphorylase"/>
    <property type="match status" value="1"/>
</dbReference>
<dbReference type="GO" id="GO:1901135">
    <property type="term" value="P:carbohydrate derivative metabolic process"/>
    <property type="evidence" value="ECO:0007669"/>
    <property type="project" value="UniProtKB-ARBA"/>
</dbReference>
<evidence type="ECO:0000256" key="1">
    <source>
        <dbReference type="ARBA" id="ARBA00009995"/>
    </source>
</evidence>
<dbReference type="FunFam" id="3.40.50.2000:FF:000060">
    <property type="entry name" value="Glycosyltransferase"/>
    <property type="match status" value="1"/>
</dbReference>
<accession>A0AA39DH88</accession>
<protein>
    <recommendedName>
        <fullName evidence="5">Glycosyltransferase</fullName>
    </recommendedName>
</protein>
<dbReference type="Gene3D" id="3.40.50.2000">
    <property type="entry name" value="Glycogen Phosphorylase B"/>
    <property type="match status" value="2"/>
</dbReference>
<evidence type="ECO:0008006" key="5">
    <source>
        <dbReference type="Google" id="ProtNLM"/>
    </source>
</evidence>
<dbReference type="Proteomes" id="UP001168098">
    <property type="component" value="Unassembled WGS sequence"/>
</dbReference>
<sequence>MATSPFLEVAKKLSRRNFYIYFCSTPVNLRFIQGKLTEEDSHSIKLVELHLPFMPELPPHYHTTKDLPPHLMPTLKKAFDMSSPSFANILKTLSPDLLICDVFQPWAPAAASSLNIPAVLVSIGGAAFLSLIFHLDKKPGTPYPFPELFLEDFWWVKITGNALDSADGIKDHGQFVGYLKQSFSIILVKTFREFEAKYIDYLSVLIEEANKDDEGADIIEWLDKKEKSSAVFVSFCTECFLTKEEMEEIAYGLELSKANFIWAVRFPLGHRINIEEALPEGFLSRVGERGMIVEGWVPQKKILLHSSIGGFASHCGFSSLFETMKFGVPIIGLPMQLDQPVNAKLAELTGVGVEVKRDQSGRLQRKEIAKVIEQVVLRQDGDNQRSKAKEWSEKIRKIGEEEIAEVAKELAKVCGKEKLICSA</sequence>
<keyword evidence="4" id="KW-1185">Reference proteome</keyword>
<evidence type="ECO:0000313" key="4">
    <source>
        <dbReference type="Proteomes" id="UP001168098"/>
    </source>
</evidence>
<dbReference type="PANTHER" id="PTHR48044">
    <property type="entry name" value="GLYCOSYLTRANSFERASE"/>
    <property type="match status" value="1"/>
</dbReference>
<organism evidence="3 4">
    <name type="scientific">Vitis rotundifolia</name>
    <name type="common">Muscadine grape</name>
    <dbReference type="NCBI Taxonomy" id="103349"/>
    <lineage>
        <taxon>Eukaryota</taxon>
        <taxon>Viridiplantae</taxon>
        <taxon>Streptophyta</taxon>
        <taxon>Embryophyta</taxon>
        <taxon>Tracheophyta</taxon>
        <taxon>Spermatophyta</taxon>
        <taxon>Magnoliopsida</taxon>
        <taxon>eudicotyledons</taxon>
        <taxon>Gunneridae</taxon>
        <taxon>Pentapetalae</taxon>
        <taxon>rosids</taxon>
        <taxon>Vitales</taxon>
        <taxon>Vitaceae</taxon>
        <taxon>Viteae</taxon>
        <taxon>Vitis</taxon>
    </lineage>
</organism>
<name>A0AA39DH88_VITRO</name>
<dbReference type="EMBL" id="JARBHA010000013">
    <property type="protein sequence ID" value="KAJ9684803.1"/>
    <property type="molecule type" value="Genomic_DNA"/>
</dbReference>
<evidence type="ECO:0000256" key="2">
    <source>
        <dbReference type="ARBA" id="ARBA00022679"/>
    </source>
</evidence>
<dbReference type="CDD" id="cd03784">
    <property type="entry name" value="GT1_Gtf-like"/>
    <property type="match status" value="1"/>
</dbReference>
<reference evidence="3 4" key="1">
    <citation type="journal article" date="2023" name="BMC Biotechnol.">
        <title>Vitis rotundifolia cv Carlos genome sequencing.</title>
        <authorList>
            <person name="Huff M."/>
            <person name="Hulse-Kemp A."/>
            <person name="Scheffler B."/>
            <person name="Youngblood R."/>
            <person name="Simpson S."/>
            <person name="Babiker E."/>
            <person name="Staton M."/>
        </authorList>
    </citation>
    <scope>NUCLEOTIDE SEQUENCE [LARGE SCALE GENOMIC DNA]</scope>
    <source>
        <tissue evidence="3">Leaf</tissue>
    </source>
</reference>
<dbReference type="InterPro" id="IPR002213">
    <property type="entry name" value="UDP_glucos_trans"/>
</dbReference>
<dbReference type="PANTHER" id="PTHR48044:SF29">
    <property type="entry name" value="GLYCOSYLTRANSFERASE"/>
    <property type="match status" value="1"/>
</dbReference>
<proteinExistence type="inferred from homology"/>
<gene>
    <name evidence="3" type="ORF">PVL29_017004</name>
</gene>
<keyword evidence="2" id="KW-0808">Transferase</keyword>
<evidence type="ECO:0000313" key="3">
    <source>
        <dbReference type="EMBL" id="KAJ9684803.1"/>
    </source>
</evidence>
<comment type="caution">
    <text evidence="3">The sequence shown here is derived from an EMBL/GenBank/DDBJ whole genome shotgun (WGS) entry which is preliminary data.</text>
</comment>
<dbReference type="Pfam" id="PF00201">
    <property type="entry name" value="UDPGT"/>
    <property type="match status" value="1"/>
</dbReference>
<dbReference type="GO" id="GO:0008194">
    <property type="term" value="F:UDP-glycosyltransferase activity"/>
    <property type="evidence" value="ECO:0007669"/>
    <property type="project" value="InterPro"/>
</dbReference>
<comment type="similarity">
    <text evidence="1">Belongs to the UDP-glycosyltransferase family.</text>
</comment>